<dbReference type="NCBIfam" id="TIGR01297">
    <property type="entry name" value="CDF"/>
    <property type="match status" value="1"/>
</dbReference>
<evidence type="ECO:0000256" key="7">
    <source>
        <dbReference type="SAM" id="Phobius"/>
    </source>
</evidence>
<keyword evidence="11" id="KW-1185">Reference proteome</keyword>
<comment type="similarity">
    <text evidence="2">Belongs to the cation diffusion facilitator (CDF) transporter (TC 2.A.4) family.</text>
</comment>
<keyword evidence="3" id="KW-0813">Transport</keyword>
<name>A0A1M5XY14_9CLOT</name>
<evidence type="ECO:0000259" key="9">
    <source>
        <dbReference type="Pfam" id="PF16916"/>
    </source>
</evidence>
<reference evidence="10 11" key="1">
    <citation type="submission" date="2016-11" db="EMBL/GenBank/DDBJ databases">
        <authorList>
            <person name="Jaros S."/>
            <person name="Januszkiewicz K."/>
            <person name="Wedrychowicz H."/>
        </authorList>
    </citation>
    <scope>NUCLEOTIDE SEQUENCE [LARGE SCALE GENOMIC DNA]</scope>
    <source>
        <strain evidence="10 11">DSM 3089</strain>
    </source>
</reference>
<dbReference type="InterPro" id="IPR036837">
    <property type="entry name" value="Cation_efflux_CTD_sf"/>
</dbReference>
<dbReference type="InterPro" id="IPR058533">
    <property type="entry name" value="Cation_efflux_TM"/>
</dbReference>
<dbReference type="OrthoDB" id="9806522at2"/>
<dbReference type="Gene3D" id="3.30.70.1350">
    <property type="entry name" value="Cation efflux protein, cytoplasmic domain"/>
    <property type="match status" value="1"/>
</dbReference>
<evidence type="ECO:0000256" key="4">
    <source>
        <dbReference type="ARBA" id="ARBA00022692"/>
    </source>
</evidence>
<dbReference type="InterPro" id="IPR027470">
    <property type="entry name" value="Cation_efflux_CTD"/>
</dbReference>
<evidence type="ECO:0000256" key="5">
    <source>
        <dbReference type="ARBA" id="ARBA00022989"/>
    </source>
</evidence>
<dbReference type="EMBL" id="FQXP01000010">
    <property type="protein sequence ID" value="SHI04143.1"/>
    <property type="molecule type" value="Genomic_DNA"/>
</dbReference>
<dbReference type="PANTHER" id="PTHR43840">
    <property type="entry name" value="MITOCHONDRIAL METAL TRANSPORTER 1-RELATED"/>
    <property type="match status" value="1"/>
</dbReference>
<feature type="transmembrane region" description="Helical" evidence="7">
    <location>
        <begin position="80"/>
        <end position="100"/>
    </location>
</feature>
<dbReference type="Pfam" id="PF01545">
    <property type="entry name" value="Cation_efflux"/>
    <property type="match status" value="1"/>
</dbReference>
<dbReference type="GO" id="GO:0008324">
    <property type="term" value="F:monoatomic cation transmembrane transporter activity"/>
    <property type="evidence" value="ECO:0007669"/>
    <property type="project" value="InterPro"/>
</dbReference>
<comment type="subcellular location">
    <subcellularLocation>
        <location evidence="1">Membrane</location>
        <topology evidence="1">Multi-pass membrane protein</topology>
    </subcellularLocation>
</comment>
<keyword evidence="6 7" id="KW-0472">Membrane</keyword>
<evidence type="ECO:0000256" key="1">
    <source>
        <dbReference type="ARBA" id="ARBA00004141"/>
    </source>
</evidence>
<feature type="transmembrane region" description="Helical" evidence="7">
    <location>
        <begin position="106"/>
        <end position="126"/>
    </location>
</feature>
<dbReference type="InterPro" id="IPR027469">
    <property type="entry name" value="Cation_efflux_TMD_sf"/>
</dbReference>
<evidence type="ECO:0000256" key="2">
    <source>
        <dbReference type="ARBA" id="ARBA00008114"/>
    </source>
</evidence>
<proteinExistence type="inferred from homology"/>
<dbReference type="Pfam" id="PF16916">
    <property type="entry name" value="ZT_dimer"/>
    <property type="match status" value="1"/>
</dbReference>
<dbReference type="GO" id="GO:0016020">
    <property type="term" value="C:membrane"/>
    <property type="evidence" value="ECO:0007669"/>
    <property type="project" value="UniProtKB-SubCell"/>
</dbReference>
<feature type="transmembrane region" description="Helical" evidence="7">
    <location>
        <begin position="12"/>
        <end position="32"/>
    </location>
</feature>
<dbReference type="Gene3D" id="1.20.1510.10">
    <property type="entry name" value="Cation efflux protein transmembrane domain"/>
    <property type="match status" value="1"/>
</dbReference>
<dbReference type="FunFam" id="1.20.1510.10:FF:000006">
    <property type="entry name" value="Divalent cation efflux transporter"/>
    <property type="match status" value="1"/>
</dbReference>
<evidence type="ECO:0000313" key="11">
    <source>
        <dbReference type="Proteomes" id="UP000184526"/>
    </source>
</evidence>
<sequence>MEDRLEIGVKVSKITIIGNAILSFIKILIGFVSRSNAMLADGVHSFSDVVSTIGVIIGLKLSHKPEDKEHPYGHEKIESLSSLFLSLMLLAVGIGIGVSGVRNILAGNYIVPGSLAILGAIISIITKEWMYHYTMKYAKIINSSSLKADAWHHRSDSLSSIGALIGIIGARLGFPILDSLVALIISILILKVGYDIAKQSIAQVIDQSANEEIVSEIEDKVKSIEGVKKIDTLKTRLHANKIYVDIEISVDSDIPVKSGHDIAQKVHNLVEENSDVKHCMVHINPYVNK</sequence>
<dbReference type="SUPFAM" id="SSF161111">
    <property type="entry name" value="Cation efflux protein transmembrane domain-like"/>
    <property type="match status" value="1"/>
</dbReference>
<evidence type="ECO:0000256" key="3">
    <source>
        <dbReference type="ARBA" id="ARBA00022448"/>
    </source>
</evidence>
<dbReference type="InterPro" id="IPR002524">
    <property type="entry name" value="Cation_efflux"/>
</dbReference>
<dbReference type="PANTHER" id="PTHR43840:SF15">
    <property type="entry name" value="MITOCHONDRIAL METAL TRANSPORTER 1-RELATED"/>
    <property type="match status" value="1"/>
</dbReference>
<feature type="domain" description="Cation efflux protein cytoplasmic" evidence="9">
    <location>
        <begin position="210"/>
        <end position="286"/>
    </location>
</feature>
<dbReference type="InterPro" id="IPR050291">
    <property type="entry name" value="CDF_Transporter"/>
</dbReference>
<dbReference type="AlphaFoldDB" id="A0A1M5XY14"/>
<dbReference type="SUPFAM" id="SSF160240">
    <property type="entry name" value="Cation efflux protein cytoplasmic domain-like"/>
    <property type="match status" value="1"/>
</dbReference>
<evidence type="ECO:0000256" key="6">
    <source>
        <dbReference type="ARBA" id="ARBA00023136"/>
    </source>
</evidence>
<protein>
    <submittedName>
        <fullName evidence="10">Cation diffusion facilitator family transporter</fullName>
    </submittedName>
</protein>
<dbReference type="RefSeq" id="WP_072832336.1">
    <property type="nucleotide sequence ID" value="NZ_FQXP01000010.1"/>
</dbReference>
<evidence type="ECO:0000313" key="10">
    <source>
        <dbReference type="EMBL" id="SHI04143.1"/>
    </source>
</evidence>
<evidence type="ECO:0000259" key="8">
    <source>
        <dbReference type="Pfam" id="PF01545"/>
    </source>
</evidence>
<dbReference type="STRING" id="1121306.SAMN02745196_02484"/>
<feature type="domain" description="Cation efflux protein transmembrane" evidence="8">
    <location>
        <begin position="13"/>
        <end position="201"/>
    </location>
</feature>
<gene>
    <name evidence="10" type="ORF">SAMN02745196_02484</name>
</gene>
<dbReference type="Proteomes" id="UP000184526">
    <property type="component" value="Unassembled WGS sequence"/>
</dbReference>
<keyword evidence="5 7" id="KW-1133">Transmembrane helix</keyword>
<organism evidence="10 11">
    <name type="scientific">Clostridium collagenovorans DSM 3089</name>
    <dbReference type="NCBI Taxonomy" id="1121306"/>
    <lineage>
        <taxon>Bacteria</taxon>
        <taxon>Bacillati</taxon>
        <taxon>Bacillota</taxon>
        <taxon>Clostridia</taxon>
        <taxon>Eubacteriales</taxon>
        <taxon>Clostridiaceae</taxon>
        <taxon>Clostridium</taxon>
    </lineage>
</organism>
<keyword evidence="4 7" id="KW-0812">Transmembrane</keyword>
<accession>A0A1M5XY14</accession>